<dbReference type="OrthoDB" id="7431902at2"/>
<dbReference type="Gene3D" id="2.60.40.420">
    <property type="entry name" value="Cupredoxins - blue copper proteins"/>
    <property type="match status" value="1"/>
</dbReference>
<organism evidence="3 4">
    <name type="scientific">Ilumatobacter coccineus (strain NBRC 103263 / KCTC 29153 / YM16-304)</name>
    <dbReference type="NCBI Taxonomy" id="1313172"/>
    <lineage>
        <taxon>Bacteria</taxon>
        <taxon>Bacillati</taxon>
        <taxon>Actinomycetota</taxon>
        <taxon>Acidimicrobiia</taxon>
        <taxon>Acidimicrobiales</taxon>
        <taxon>Ilumatobacteraceae</taxon>
        <taxon>Ilumatobacter</taxon>
    </lineage>
</organism>
<dbReference type="PROSITE" id="PS51257">
    <property type="entry name" value="PROKAR_LIPOPROTEIN"/>
    <property type="match status" value="1"/>
</dbReference>
<evidence type="ECO:0000313" key="3">
    <source>
        <dbReference type="EMBL" id="BAN03412.1"/>
    </source>
</evidence>
<dbReference type="RefSeq" id="WP_015442659.1">
    <property type="nucleotide sequence ID" value="NC_020520.1"/>
</dbReference>
<keyword evidence="4" id="KW-1185">Reference proteome</keyword>
<evidence type="ECO:0008006" key="5">
    <source>
        <dbReference type="Google" id="ProtNLM"/>
    </source>
</evidence>
<dbReference type="Proteomes" id="UP000011863">
    <property type="component" value="Chromosome"/>
</dbReference>
<feature type="region of interest" description="Disordered" evidence="1">
    <location>
        <begin position="21"/>
        <end position="86"/>
    </location>
</feature>
<gene>
    <name evidence="3" type="ORF">YM304_30980</name>
</gene>
<evidence type="ECO:0000256" key="1">
    <source>
        <dbReference type="SAM" id="MobiDB-lite"/>
    </source>
</evidence>
<keyword evidence="2" id="KW-0732">Signal</keyword>
<feature type="chain" id="PRO_5038731921" description="Blue copper protein" evidence="2">
    <location>
        <begin position="22"/>
        <end position="203"/>
    </location>
</feature>
<dbReference type="InterPro" id="IPR008972">
    <property type="entry name" value="Cupredoxin"/>
</dbReference>
<name>A0A6C7EBN6_ILUCY</name>
<dbReference type="AlphaFoldDB" id="A0A6C7EBN6"/>
<dbReference type="KEGG" id="aym:YM304_30980"/>
<sequence>MRSRTHRILPAILAGALLVSACGGGSDDASNDELAPEVEPAPEAEPEPVPETAAEPEPEPELEPEPEPELEPEPEPELEPEPEPEAAGEVIEATLTEWEIAAPTEYAAGTITFNAVNNGSFPHELVVIAGESYDSLPLEEGGTVIEEQLPTGALIGRTARVGSQSSAELVVDLAPGSYVLVCNLGGGSNSHAGAGQRLDITVS</sequence>
<reference evidence="3 4" key="1">
    <citation type="journal article" date="2013" name="Int. J. Syst. Evol. Microbiol.">
        <title>Ilumatobacter nonamiense sp. nov. and Ilumatobacter coccineum sp. nov., isolated from seashore sand.</title>
        <authorList>
            <person name="Matsumoto A."/>
            <person name="Kasai H."/>
            <person name="Matsuo Y."/>
            <person name="Shizuri Y."/>
            <person name="Ichikawa N."/>
            <person name="Fujita N."/>
            <person name="Omura S."/>
            <person name="Takahashi Y."/>
        </authorList>
    </citation>
    <scope>NUCLEOTIDE SEQUENCE [LARGE SCALE GENOMIC DNA]</scope>
    <source>
        <strain evidence="4">NBRC 103263 / KCTC 29153 / YM16-304</strain>
    </source>
</reference>
<evidence type="ECO:0000256" key="2">
    <source>
        <dbReference type="SAM" id="SignalP"/>
    </source>
</evidence>
<dbReference type="SUPFAM" id="SSF49503">
    <property type="entry name" value="Cupredoxins"/>
    <property type="match status" value="1"/>
</dbReference>
<evidence type="ECO:0000313" key="4">
    <source>
        <dbReference type="Proteomes" id="UP000011863"/>
    </source>
</evidence>
<protein>
    <recommendedName>
        <fullName evidence="5">Blue copper protein</fullName>
    </recommendedName>
</protein>
<accession>A0A6C7EBN6</accession>
<feature type="signal peptide" evidence="2">
    <location>
        <begin position="1"/>
        <end position="21"/>
    </location>
</feature>
<feature type="compositionally biased region" description="Acidic residues" evidence="1">
    <location>
        <begin position="29"/>
        <end position="86"/>
    </location>
</feature>
<proteinExistence type="predicted"/>
<dbReference type="EMBL" id="AP012057">
    <property type="protein sequence ID" value="BAN03412.1"/>
    <property type="molecule type" value="Genomic_DNA"/>
</dbReference>